<dbReference type="Proteomes" id="UP000176498">
    <property type="component" value="Unassembled WGS sequence"/>
</dbReference>
<dbReference type="PANTHER" id="PTHR13696:SF52">
    <property type="entry name" value="PARA FAMILY PROTEIN CT_582"/>
    <property type="match status" value="1"/>
</dbReference>
<evidence type="ECO:0000259" key="1">
    <source>
        <dbReference type="Pfam" id="PF13614"/>
    </source>
</evidence>
<comment type="caution">
    <text evidence="2">The sequence shown here is derived from an EMBL/GenBank/DDBJ whole genome shotgun (WGS) entry which is preliminary data.</text>
</comment>
<dbReference type="Gene3D" id="3.40.50.300">
    <property type="entry name" value="P-loop containing nucleotide triphosphate hydrolases"/>
    <property type="match status" value="1"/>
</dbReference>
<dbReference type="AlphaFoldDB" id="A0A1G1XSP4"/>
<dbReference type="FunFam" id="3.40.50.300:FF:000285">
    <property type="entry name" value="Sporulation initiation inhibitor Soj"/>
    <property type="match status" value="1"/>
</dbReference>
<sequence length="258" mass="28880">MGHIISIVNQKGGVGKTTTAINLAAYLARLGKFVLLVDMDPQANATSGLGIDYNNLDKGVYETLIGSHKLKDVVLNTSIPGYKIVPSTLNLAGANVELVNLENREFKLHQALLELRNDYDYIFIDCPPSLGLLTINSIVAAEKILVPVQAEYYALEGLGQLIRTVNLIKEHIKPDLEVLGAVLTMYDRRNNLSDEILHQLYQYFPNRIFRSVIPRNVRLTEAPSYGKTILEYDPKSKGAKAYERLAREIIDLTNTNYY</sequence>
<feature type="domain" description="AAA" evidence="1">
    <location>
        <begin position="3"/>
        <end position="178"/>
    </location>
</feature>
<accession>A0A1G1XSP4</accession>
<dbReference type="EMBL" id="MHHZ01000001">
    <property type="protein sequence ID" value="OGY42640.1"/>
    <property type="molecule type" value="Genomic_DNA"/>
</dbReference>
<dbReference type="Pfam" id="PF13614">
    <property type="entry name" value="AAA_31"/>
    <property type="match status" value="1"/>
</dbReference>
<evidence type="ECO:0000313" key="3">
    <source>
        <dbReference type="Proteomes" id="UP000176498"/>
    </source>
</evidence>
<evidence type="ECO:0000313" key="2">
    <source>
        <dbReference type="EMBL" id="OGY42640.1"/>
    </source>
</evidence>
<gene>
    <name evidence="2" type="ORF">A2Y82_03080</name>
</gene>
<dbReference type="PANTHER" id="PTHR13696">
    <property type="entry name" value="P-LOOP CONTAINING NUCLEOSIDE TRIPHOSPHATE HYDROLASE"/>
    <property type="match status" value="1"/>
</dbReference>
<name>A0A1G1XSP4_9BACT</name>
<reference evidence="2 3" key="1">
    <citation type="journal article" date="2016" name="Nat. Commun.">
        <title>Thousands of microbial genomes shed light on interconnected biogeochemical processes in an aquifer system.</title>
        <authorList>
            <person name="Anantharaman K."/>
            <person name="Brown C.T."/>
            <person name="Hug L.A."/>
            <person name="Sharon I."/>
            <person name="Castelle C.J."/>
            <person name="Probst A.J."/>
            <person name="Thomas B.C."/>
            <person name="Singh A."/>
            <person name="Wilkins M.J."/>
            <person name="Karaoz U."/>
            <person name="Brodie E.L."/>
            <person name="Williams K.H."/>
            <person name="Hubbard S.S."/>
            <person name="Banfield J.F."/>
        </authorList>
    </citation>
    <scope>NUCLEOTIDE SEQUENCE [LARGE SCALE GENOMIC DNA]</scope>
</reference>
<dbReference type="InterPro" id="IPR025669">
    <property type="entry name" value="AAA_dom"/>
</dbReference>
<organism evidence="2 3">
    <name type="scientific">Candidatus Buchananbacteria bacterium RBG_13_36_9</name>
    <dbReference type="NCBI Taxonomy" id="1797530"/>
    <lineage>
        <taxon>Bacteria</taxon>
        <taxon>Candidatus Buchananiibacteriota</taxon>
    </lineage>
</organism>
<dbReference type="CDD" id="cd02042">
    <property type="entry name" value="ParAB_family"/>
    <property type="match status" value="1"/>
</dbReference>
<protein>
    <submittedName>
        <fullName evidence="2">Chromosome partitioning protein ParA</fullName>
    </submittedName>
</protein>
<dbReference type="PIRSF" id="PIRSF009320">
    <property type="entry name" value="Nuc_binding_HP_1000"/>
    <property type="match status" value="1"/>
</dbReference>
<proteinExistence type="predicted"/>
<dbReference type="InterPro" id="IPR050678">
    <property type="entry name" value="DNA_Partitioning_ATPase"/>
</dbReference>
<dbReference type="InterPro" id="IPR027417">
    <property type="entry name" value="P-loop_NTPase"/>
</dbReference>
<dbReference type="SUPFAM" id="SSF52540">
    <property type="entry name" value="P-loop containing nucleoside triphosphate hydrolases"/>
    <property type="match status" value="1"/>
</dbReference>